<dbReference type="Pfam" id="PF13145">
    <property type="entry name" value="Rotamase_2"/>
    <property type="match status" value="1"/>
</dbReference>
<dbReference type="OrthoDB" id="2677468at2"/>
<dbReference type="Proteomes" id="UP000265816">
    <property type="component" value="Unassembled WGS sequence"/>
</dbReference>
<dbReference type="Gene3D" id="1.10.4030.10">
    <property type="entry name" value="Porin chaperone SurA, peptide-binding domain"/>
    <property type="match status" value="1"/>
</dbReference>
<dbReference type="SUPFAM" id="SSF109998">
    <property type="entry name" value="Triger factor/SurA peptide-binding domain-like"/>
    <property type="match status" value="1"/>
</dbReference>
<name>A0A398BJ21_9BACI</name>
<dbReference type="EC" id="5.2.1.8" evidence="2"/>
<evidence type="ECO:0000256" key="1">
    <source>
        <dbReference type="ARBA" id="ARBA00000971"/>
    </source>
</evidence>
<dbReference type="InterPro" id="IPR050245">
    <property type="entry name" value="PrsA_foldase"/>
</dbReference>
<dbReference type="PANTHER" id="PTHR47245:SF1">
    <property type="entry name" value="FOLDASE PROTEIN PRSA"/>
    <property type="match status" value="1"/>
</dbReference>
<proteinExistence type="predicted"/>
<reference evidence="9 10" key="1">
    <citation type="submission" date="2018-08" db="EMBL/GenBank/DDBJ databases">
        <title>Bacillus jemisoniae sp. nov., Bacillus chryseoplanitiae sp. nov., Bacillus resnikiae sp. nov., and Bacillus frankliniae sp. nov., isolated from Viking spacecraft and associated surfaces.</title>
        <authorList>
            <person name="Seuylemezian A."/>
            <person name="Vaishampayan P."/>
        </authorList>
    </citation>
    <scope>NUCLEOTIDE SEQUENCE [LARGE SCALE GENOMIC DNA]</scope>
    <source>
        <strain evidence="9 10">JJ-247</strain>
    </source>
</reference>
<keyword evidence="7" id="KW-0472">Membrane</keyword>
<keyword evidence="5 6" id="KW-0413">Isomerase</keyword>
<gene>
    <name evidence="9" type="ORF">D1970_01540</name>
</gene>
<dbReference type="EMBL" id="QWVT01000004">
    <property type="protein sequence ID" value="RID88568.1"/>
    <property type="molecule type" value="Genomic_DNA"/>
</dbReference>
<keyword evidence="3" id="KW-0732">Signal</keyword>
<evidence type="ECO:0000256" key="5">
    <source>
        <dbReference type="ARBA" id="ARBA00023235"/>
    </source>
</evidence>
<comment type="catalytic activity">
    <reaction evidence="1">
        <text>[protein]-peptidylproline (omega=180) = [protein]-peptidylproline (omega=0)</text>
        <dbReference type="Rhea" id="RHEA:16237"/>
        <dbReference type="Rhea" id="RHEA-COMP:10747"/>
        <dbReference type="Rhea" id="RHEA-COMP:10748"/>
        <dbReference type="ChEBI" id="CHEBI:83833"/>
        <dbReference type="ChEBI" id="CHEBI:83834"/>
        <dbReference type="EC" id="5.2.1.8"/>
    </reaction>
</comment>
<keyword evidence="4 6" id="KW-0697">Rotamase</keyword>
<dbReference type="GO" id="GO:0003755">
    <property type="term" value="F:peptidyl-prolyl cis-trans isomerase activity"/>
    <property type="evidence" value="ECO:0007669"/>
    <property type="project" value="UniProtKB-KW"/>
</dbReference>
<dbReference type="InterPro" id="IPR046357">
    <property type="entry name" value="PPIase_dom_sf"/>
</dbReference>
<dbReference type="PANTHER" id="PTHR47245">
    <property type="entry name" value="PEPTIDYLPROLYL ISOMERASE"/>
    <property type="match status" value="1"/>
</dbReference>
<dbReference type="PROSITE" id="PS50198">
    <property type="entry name" value="PPIC_PPIASE_2"/>
    <property type="match status" value="1"/>
</dbReference>
<dbReference type="Gene3D" id="3.10.50.40">
    <property type="match status" value="1"/>
</dbReference>
<comment type="caution">
    <text evidence="9">The sequence shown here is derived from an EMBL/GenBank/DDBJ whole genome shotgun (WGS) entry which is preliminary data.</text>
</comment>
<feature type="transmembrane region" description="Helical" evidence="7">
    <location>
        <begin position="6"/>
        <end position="25"/>
    </location>
</feature>
<evidence type="ECO:0000313" key="10">
    <source>
        <dbReference type="Proteomes" id="UP000265816"/>
    </source>
</evidence>
<evidence type="ECO:0000256" key="3">
    <source>
        <dbReference type="ARBA" id="ARBA00022729"/>
    </source>
</evidence>
<keyword evidence="7" id="KW-0812">Transmembrane</keyword>
<protein>
    <recommendedName>
        <fullName evidence="2">peptidylprolyl isomerase</fullName>
        <ecNumber evidence="2">5.2.1.8</ecNumber>
    </recommendedName>
</protein>
<feature type="domain" description="PpiC" evidence="8">
    <location>
        <begin position="146"/>
        <end position="238"/>
    </location>
</feature>
<evidence type="ECO:0000256" key="6">
    <source>
        <dbReference type="PROSITE-ProRule" id="PRU00278"/>
    </source>
</evidence>
<dbReference type="AlphaFoldDB" id="A0A398BJ21"/>
<keyword evidence="7" id="KW-1133">Transmembrane helix</keyword>
<accession>A0A398BJ21</accession>
<evidence type="ECO:0000256" key="7">
    <source>
        <dbReference type="SAM" id="Phobius"/>
    </source>
</evidence>
<organism evidence="9 10">
    <name type="scientific">Mesobacillus zeae</name>
    <dbReference type="NCBI Taxonomy" id="1917180"/>
    <lineage>
        <taxon>Bacteria</taxon>
        <taxon>Bacillati</taxon>
        <taxon>Bacillota</taxon>
        <taxon>Bacilli</taxon>
        <taxon>Bacillales</taxon>
        <taxon>Bacillaceae</taxon>
        <taxon>Mesobacillus</taxon>
    </lineage>
</organism>
<evidence type="ECO:0000256" key="4">
    <source>
        <dbReference type="ARBA" id="ARBA00023110"/>
    </source>
</evidence>
<dbReference type="InterPro" id="IPR027304">
    <property type="entry name" value="Trigger_fact/SurA_dom_sf"/>
</dbReference>
<evidence type="ECO:0000313" key="9">
    <source>
        <dbReference type="EMBL" id="RID88568.1"/>
    </source>
</evidence>
<dbReference type="InterPro" id="IPR000297">
    <property type="entry name" value="PPIase_PpiC"/>
</dbReference>
<dbReference type="SUPFAM" id="SSF54534">
    <property type="entry name" value="FKBP-like"/>
    <property type="match status" value="1"/>
</dbReference>
<dbReference type="Pfam" id="PF13624">
    <property type="entry name" value="SurA_N_3"/>
    <property type="match status" value="1"/>
</dbReference>
<evidence type="ECO:0000256" key="2">
    <source>
        <dbReference type="ARBA" id="ARBA00013194"/>
    </source>
</evidence>
<evidence type="ECO:0000259" key="8">
    <source>
        <dbReference type="PROSITE" id="PS50198"/>
    </source>
</evidence>
<sequence length="288" mass="32743">MGKKKLWLIIAGLAAVNLVTVLFLFTGMAGGRETVAEVGGEPIRKQELLEELEVRYGDETLKDLVDREVIKETADKYGIHVPENEVERELTMYKAMYAVPGLNGNELEQQVRQNILLEELAARDAVIPEKDMKKFYKENKKMFDIPESYHLSQIIHKTRKEAEQTVDELKGGSGFPALALERSEDEFSAAQGGDIGFVNSQDGRTNKAVMKEAKRMKLETWSDPVKIKNGYAVIYLHEKIKGKKYTFKEAKSQIRRKLALEELDAPISARRFWGEAKAELLYDSSERN</sequence>
<keyword evidence="10" id="KW-1185">Reference proteome</keyword>